<comment type="caution">
    <text evidence="2">The sequence shown here is derived from an EMBL/GenBank/DDBJ whole genome shotgun (WGS) entry which is preliminary data.</text>
</comment>
<feature type="compositionally biased region" description="Basic residues" evidence="1">
    <location>
        <begin position="419"/>
        <end position="428"/>
    </location>
</feature>
<feature type="compositionally biased region" description="Low complexity" evidence="1">
    <location>
        <begin position="477"/>
        <end position="514"/>
    </location>
</feature>
<feature type="region of interest" description="Disordered" evidence="1">
    <location>
        <begin position="262"/>
        <end position="282"/>
    </location>
</feature>
<dbReference type="EMBL" id="JABCKV010000065">
    <property type="protein sequence ID" value="KAG5644568.1"/>
    <property type="molecule type" value="Genomic_DNA"/>
</dbReference>
<feature type="region of interest" description="Disordered" evidence="1">
    <location>
        <begin position="308"/>
        <end position="365"/>
    </location>
</feature>
<feature type="region of interest" description="Disordered" evidence="1">
    <location>
        <begin position="1"/>
        <end position="23"/>
    </location>
</feature>
<proteinExistence type="predicted"/>
<accession>A0A9P7G9C4</accession>
<organism evidence="2 3">
    <name type="scientific">Asterophora parasitica</name>
    <dbReference type="NCBI Taxonomy" id="117018"/>
    <lineage>
        <taxon>Eukaryota</taxon>
        <taxon>Fungi</taxon>
        <taxon>Dikarya</taxon>
        <taxon>Basidiomycota</taxon>
        <taxon>Agaricomycotina</taxon>
        <taxon>Agaricomycetes</taxon>
        <taxon>Agaricomycetidae</taxon>
        <taxon>Agaricales</taxon>
        <taxon>Tricholomatineae</taxon>
        <taxon>Lyophyllaceae</taxon>
        <taxon>Asterophora</taxon>
    </lineage>
</organism>
<protein>
    <submittedName>
        <fullName evidence="2">Uncharacterized protein</fullName>
    </submittedName>
</protein>
<dbReference type="OrthoDB" id="342024at2759"/>
<evidence type="ECO:0000313" key="3">
    <source>
        <dbReference type="Proteomes" id="UP000775547"/>
    </source>
</evidence>
<feature type="compositionally biased region" description="Low complexity" evidence="1">
    <location>
        <begin position="197"/>
        <end position="207"/>
    </location>
</feature>
<dbReference type="AlphaFoldDB" id="A0A9P7G9C4"/>
<evidence type="ECO:0000313" key="2">
    <source>
        <dbReference type="EMBL" id="KAG5644568.1"/>
    </source>
</evidence>
<feature type="compositionally biased region" description="Basic and acidic residues" evidence="1">
    <location>
        <begin position="390"/>
        <end position="418"/>
    </location>
</feature>
<feature type="compositionally biased region" description="Low complexity" evidence="1">
    <location>
        <begin position="49"/>
        <end position="66"/>
    </location>
</feature>
<evidence type="ECO:0000256" key="1">
    <source>
        <dbReference type="SAM" id="MobiDB-lite"/>
    </source>
</evidence>
<feature type="compositionally biased region" description="Low complexity" evidence="1">
    <location>
        <begin position="220"/>
        <end position="229"/>
    </location>
</feature>
<feature type="compositionally biased region" description="Polar residues" evidence="1">
    <location>
        <begin position="129"/>
        <end position="140"/>
    </location>
</feature>
<feature type="region of interest" description="Disordered" evidence="1">
    <location>
        <begin position="46"/>
        <end position="236"/>
    </location>
</feature>
<feature type="compositionally biased region" description="Basic residues" evidence="1">
    <location>
        <begin position="330"/>
        <end position="339"/>
    </location>
</feature>
<feature type="region of interest" description="Disordered" evidence="1">
    <location>
        <begin position="381"/>
        <end position="547"/>
    </location>
</feature>
<name>A0A9P7G9C4_9AGAR</name>
<feature type="compositionally biased region" description="Low complexity" evidence="1">
    <location>
        <begin position="89"/>
        <end position="113"/>
    </location>
</feature>
<gene>
    <name evidence="2" type="ORF">DXG03_008142</name>
</gene>
<reference evidence="2" key="1">
    <citation type="submission" date="2020-07" db="EMBL/GenBank/DDBJ databases">
        <authorList>
            <person name="Nieuwenhuis M."/>
            <person name="Van De Peppel L.J.J."/>
        </authorList>
    </citation>
    <scope>NUCLEOTIDE SEQUENCE</scope>
    <source>
        <strain evidence="2">AP01</strain>
        <tissue evidence="2">Mycelium</tissue>
    </source>
</reference>
<dbReference type="Proteomes" id="UP000775547">
    <property type="component" value="Unassembled WGS sequence"/>
</dbReference>
<feature type="compositionally biased region" description="Polar residues" evidence="1">
    <location>
        <begin position="162"/>
        <end position="172"/>
    </location>
</feature>
<sequence>MRNSRRSFTSARELGDPNAIPVSPSLSAMNALALFEPAPSVAESEIESVRAVTPPRPAPSVSAPPTEGLPEIPDSHSQSSKPPAPPPKQSKLSLLASSRANSVSSRSESSRSSGIALTGSVKTFPDLRPSTQSVRTSSPAASLPHTSRPPSPPGENAAYYNAPSTGASSMSSHVRRAIQTAMELEAVDATPKANTKPLSSPSPSVSSRGPAIANTEKPRSPSLSSSVSPVRKDVGGRTYKEVDIFGSSKPAPSKLALLAKAKTSGKGPKVPKPVTEYLTPTANGSTATTAITTSYQTLYTLTDPTRSRVIPPQHVVPFGITPPEIEKRSKLAAKIRRAHEKQQHSSPPREEEEAHPEPVSPIFYPKSSAHVCASPSAFASLLVDDPLMPSEDKDKTSASRRREKEHRHRAELENDSPERRRHRSRKYRHEPPVPIPSTSSGFSFDGPSPDDVVLNARRGTSLAQQKTAKEREKALKKAAGLASASSSRPPSALSTPMKKKPSGPGAKKSGSSTPLRGAGLDARQLDLSALNLTRDDGPDTSQEPPPKITFARDKLLEEAKRVIDAEGENKKKGVSLVVVGA</sequence>
<feature type="compositionally biased region" description="Polar residues" evidence="1">
    <location>
        <begin position="1"/>
        <end position="10"/>
    </location>
</feature>
<keyword evidence="3" id="KW-1185">Reference proteome</keyword>
<feature type="compositionally biased region" description="Basic and acidic residues" evidence="1">
    <location>
        <begin position="340"/>
        <end position="349"/>
    </location>
</feature>
<reference evidence="2" key="2">
    <citation type="submission" date="2021-10" db="EMBL/GenBank/DDBJ databases">
        <title>Phylogenomics reveals ancestral predisposition of the termite-cultivated fungus Termitomyces towards a domesticated lifestyle.</title>
        <authorList>
            <person name="Auxier B."/>
            <person name="Grum-Grzhimaylo A."/>
            <person name="Cardenas M.E."/>
            <person name="Lodge J.D."/>
            <person name="Laessoe T."/>
            <person name="Pedersen O."/>
            <person name="Smith M.E."/>
            <person name="Kuyper T.W."/>
            <person name="Franco-Molano E.A."/>
            <person name="Baroni T.J."/>
            <person name="Aanen D.K."/>
        </authorList>
    </citation>
    <scope>NUCLEOTIDE SEQUENCE</scope>
    <source>
        <strain evidence="2">AP01</strain>
        <tissue evidence="2">Mycelium</tissue>
    </source>
</reference>